<accession>A0A9W3B906</accession>
<dbReference type="AlphaFoldDB" id="A0A9W3B906"/>
<reference evidence="3" key="1">
    <citation type="submission" date="2025-08" db="UniProtKB">
        <authorList>
            <consortium name="RefSeq"/>
        </authorList>
    </citation>
    <scope>IDENTIFICATION</scope>
</reference>
<dbReference type="RefSeq" id="XP_055895941.1">
    <property type="nucleotide sequence ID" value="XM_056039966.1"/>
</dbReference>
<dbReference type="Proteomes" id="UP001165740">
    <property type="component" value="Chromosome 9"/>
</dbReference>
<keyword evidence="2" id="KW-1185">Reference proteome</keyword>
<dbReference type="GeneID" id="129928033"/>
<sequence length="159" mass="17744">MQHIQISIWKCLCVVYFVFITLPSFTFATSATRLSIYQQILTSAATTESTTTTTTTTTTTPPSIATREPPSIGEGKVTAEIYRRTSPDCNIEACSDTVLTVDLKRSKLQCAAWCSQIQECVYYRTVDFKDTPDPRDRLCYIYGLPPTITVNSFKFLGPA</sequence>
<proteinExistence type="predicted"/>
<protein>
    <submittedName>
        <fullName evidence="3">Uncharacterized protein LOC129928033</fullName>
    </submittedName>
</protein>
<feature type="region of interest" description="Disordered" evidence="1">
    <location>
        <begin position="48"/>
        <end position="70"/>
    </location>
</feature>
<organism evidence="2 3">
    <name type="scientific">Biomphalaria glabrata</name>
    <name type="common">Bloodfluke planorb</name>
    <name type="synonym">Freshwater snail</name>
    <dbReference type="NCBI Taxonomy" id="6526"/>
    <lineage>
        <taxon>Eukaryota</taxon>
        <taxon>Metazoa</taxon>
        <taxon>Spiralia</taxon>
        <taxon>Lophotrochozoa</taxon>
        <taxon>Mollusca</taxon>
        <taxon>Gastropoda</taxon>
        <taxon>Heterobranchia</taxon>
        <taxon>Euthyneura</taxon>
        <taxon>Panpulmonata</taxon>
        <taxon>Hygrophila</taxon>
        <taxon>Lymnaeoidea</taxon>
        <taxon>Planorbidae</taxon>
        <taxon>Biomphalaria</taxon>
    </lineage>
</organism>
<evidence type="ECO:0000313" key="2">
    <source>
        <dbReference type="Proteomes" id="UP001165740"/>
    </source>
</evidence>
<evidence type="ECO:0000256" key="1">
    <source>
        <dbReference type="SAM" id="MobiDB-lite"/>
    </source>
</evidence>
<gene>
    <name evidence="3" type="primary">LOC129928033</name>
</gene>
<name>A0A9W3B906_BIOGL</name>
<evidence type="ECO:0000313" key="3">
    <source>
        <dbReference type="RefSeq" id="XP_055895941.1"/>
    </source>
</evidence>
<feature type="compositionally biased region" description="Low complexity" evidence="1">
    <location>
        <begin position="48"/>
        <end position="66"/>
    </location>
</feature>